<evidence type="ECO:0000256" key="5">
    <source>
        <dbReference type="ARBA" id="ARBA00022927"/>
    </source>
</evidence>
<dbReference type="GO" id="GO:0005886">
    <property type="term" value="C:plasma membrane"/>
    <property type="evidence" value="ECO:0007669"/>
    <property type="project" value="UniProtKB-SubCell"/>
</dbReference>
<evidence type="ECO:0000313" key="12">
    <source>
        <dbReference type="Proteomes" id="UP000187822"/>
    </source>
</evidence>
<evidence type="ECO:0000313" key="11">
    <source>
        <dbReference type="EMBL" id="SJK85478.1"/>
    </source>
</evidence>
<dbReference type="STRING" id="1673428.CPM_1692"/>
<dbReference type="GeneID" id="41588963"/>
<keyword evidence="12" id="KW-1185">Reference proteome</keyword>
<reference evidence="10 13" key="1">
    <citation type="submission" date="2016-04" db="EMBL/GenBank/DDBJ databases">
        <authorList>
            <person name="Evans L.H."/>
            <person name="Alamgir A."/>
            <person name="Owens N."/>
            <person name="Weber N.D."/>
            <person name="Virtaneva K."/>
            <person name="Barbian K."/>
            <person name="Babar A."/>
            <person name="Rosenke K."/>
        </authorList>
    </citation>
    <scope>NUCLEOTIDE SEQUENCE [LARGE SCALE GENOMIC DNA]</scope>
    <source>
        <strain evidence="10">S5</strain>
        <strain evidence="13">S5(T) (JCM 30642 \VKM B-2941)</strain>
    </source>
</reference>
<organism evidence="10 13">
    <name type="scientific">Cuniculiplasma divulgatum</name>
    <dbReference type="NCBI Taxonomy" id="1673428"/>
    <lineage>
        <taxon>Archaea</taxon>
        <taxon>Methanobacteriati</taxon>
        <taxon>Thermoplasmatota</taxon>
        <taxon>Thermoplasmata</taxon>
        <taxon>Thermoplasmatales</taxon>
        <taxon>Cuniculiplasmataceae</taxon>
        <taxon>Cuniculiplasma</taxon>
    </lineage>
</organism>
<evidence type="ECO:0000256" key="9">
    <source>
        <dbReference type="SAM" id="Phobius"/>
    </source>
</evidence>
<keyword evidence="6 9" id="KW-1133">Transmembrane helix</keyword>
<evidence type="ECO:0000313" key="13">
    <source>
        <dbReference type="Proteomes" id="UP000195607"/>
    </source>
</evidence>
<dbReference type="PANTHER" id="PTHR42982:SF1">
    <property type="entry name" value="SEC-INDEPENDENT PROTEIN TRANSLOCASE PROTEIN TATA"/>
    <property type="match status" value="1"/>
</dbReference>
<keyword evidence="8 9" id="KW-0472">Membrane</keyword>
<keyword evidence="5" id="KW-0653">Protein transport</keyword>
<evidence type="ECO:0000256" key="3">
    <source>
        <dbReference type="ARBA" id="ARBA00022475"/>
    </source>
</evidence>
<dbReference type="NCBIfam" id="TIGR01411">
    <property type="entry name" value="tatAE"/>
    <property type="match status" value="1"/>
</dbReference>
<keyword evidence="4 9" id="KW-0812">Transmembrane</keyword>
<accession>A0A1N5W9T4</accession>
<dbReference type="KEGG" id="cdiv:CPM_1692"/>
<dbReference type="RefSeq" id="WP_077076621.1">
    <property type="nucleotide sequence ID" value="NZ_LT671858.1"/>
</dbReference>
<feature type="transmembrane region" description="Helical" evidence="9">
    <location>
        <begin position="6"/>
        <end position="22"/>
    </location>
</feature>
<sequence>MIDSLWEWLIVGVVILALFGSAKKIPDFARNLGRATGEFKRGQTEIQQEIKKSLLEPEKVNTPENEKLIALAQSMGIETSGKDPKQIKVELSEKLKSDN</sequence>
<proteinExistence type="predicted"/>
<dbReference type="EMBL" id="LT671858">
    <property type="protein sequence ID" value="SIM81839.1"/>
    <property type="molecule type" value="Genomic_DNA"/>
</dbReference>
<evidence type="ECO:0000256" key="8">
    <source>
        <dbReference type="ARBA" id="ARBA00023136"/>
    </source>
</evidence>
<protein>
    <submittedName>
        <fullName evidence="10">Twin-arginine translocase subunit TatA</fullName>
    </submittedName>
</protein>
<evidence type="ECO:0000256" key="6">
    <source>
        <dbReference type="ARBA" id="ARBA00022989"/>
    </source>
</evidence>
<dbReference type="OrthoDB" id="27754at2157"/>
<evidence type="ECO:0000256" key="4">
    <source>
        <dbReference type="ARBA" id="ARBA00022692"/>
    </source>
</evidence>
<dbReference type="EMBL" id="LT719092">
    <property type="protein sequence ID" value="SJK85478.1"/>
    <property type="molecule type" value="Genomic_DNA"/>
</dbReference>
<keyword evidence="7" id="KW-0811">Translocation</keyword>
<evidence type="ECO:0000313" key="10">
    <source>
        <dbReference type="EMBL" id="SIM81839.1"/>
    </source>
</evidence>
<name>A0A1N5W9T4_9ARCH</name>
<dbReference type="Gene3D" id="1.20.5.3310">
    <property type="match status" value="1"/>
</dbReference>
<keyword evidence="2" id="KW-0813">Transport</keyword>
<dbReference type="Proteomes" id="UP000195607">
    <property type="component" value="Chromosome I"/>
</dbReference>
<dbReference type="Proteomes" id="UP000187822">
    <property type="component" value="Chromosome I"/>
</dbReference>
<reference evidence="12" key="2">
    <citation type="submission" date="2016-06" db="EMBL/GenBank/DDBJ databases">
        <authorList>
            <person name="Toshchakov V.S."/>
        </authorList>
    </citation>
    <scope>NUCLEOTIDE SEQUENCE [LARGE SCALE GENOMIC DNA]</scope>
    <source>
        <strain>PM4 (JCM 30641</strain>
        <strain evidence="12">\VKM B-2940)</strain>
    </source>
</reference>
<dbReference type="PANTHER" id="PTHR42982">
    <property type="entry name" value="SEC-INDEPENDENT PROTEIN TRANSLOCASE PROTEIN TATA"/>
    <property type="match status" value="1"/>
</dbReference>
<evidence type="ECO:0000256" key="2">
    <source>
        <dbReference type="ARBA" id="ARBA00022448"/>
    </source>
</evidence>
<dbReference type="Pfam" id="PF02416">
    <property type="entry name" value="TatA_B_E"/>
    <property type="match status" value="1"/>
</dbReference>
<gene>
    <name evidence="11" type="ORF">CPM_1692</name>
    <name evidence="10" type="ORF">CSP5_1721</name>
</gene>
<dbReference type="InterPro" id="IPR003369">
    <property type="entry name" value="TatA/B/E"/>
</dbReference>
<comment type="subcellular location">
    <subcellularLocation>
        <location evidence="1">Cell membrane</location>
        <topology evidence="1">Single-pass membrane protein</topology>
    </subcellularLocation>
</comment>
<dbReference type="GO" id="GO:0043953">
    <property type="term" value="P:protein transport by the Tat complex"/>
    <property type="evidence" value="ECO:0007669"/>
    <property type="project" value="InterPro"/>
</dbReference>
<reference evidence="11" key="3">
    <citation type="submission" date="2016-06" db="EMBL/GenBank/DDBJ databases">
        <authorList>
            <person name="Olsen C.W."/>
            <person name="Carey S."/>
            <person name="Hinshaw L."/>
            <person name="Karasin A.I."/>
        </authorList>
    </citation>
    <scope>NUCLEOTIDE SEQUENCE [LARGE SCALE GENOMIC DNA]</scope>
    <source>
        <strain evidence="11">PM4</strain>
    </source>
</reference>
<keyword evidence="3" id="KW-1003">Cell membrane</keyword>
<dbReference type="AlphaFoldDB" id="A0A1N5W9T4"/>
<evidence type="ECO:0000256" key="7">
    <source>
        <dbReference type="ARBA" id="ARBA00023010"/>
    </source>
</evidence>
<evidence type="ECO:0000256" key="1">
    <source>
        <dbReference type="ARBA" id="ARBA00004162"/>
    </source>
</evidence>
<dbReference type="InterPro" id="IPR006312">
    <property type="entry name" value="TatA/E"/>
</dbReference>